<feature type="transmembrane region" description="Helical" evidence="8">
    <location>
        <begin position="380"/>
        <end position="404"/>
    </location>
</feature>
<reference evidence="10" key="2">
    <citation type="submission" date="2021-03" db="EMBL/GenBank/DDBJ databases">
        <authorList>
            <person name="Artuso I."/>
            <person name="Turrini P."/>
            <person name="Pirolo M."/>
            <person name="Lugli G.A."/>
            <person name="Ventura M."/>
            <person name="Visca P."/>
        </authorList>
    </citation>
    <scope>NUCLEOTIDE SEQUENCE</scope>
    <source>
        <strain evidence="10">LMG 26462</strain>
    </source>
</reference>
<dbReference type="GO" id="GO:0042773">
    <property type="term" value="P:ATP synthesis coupled electron transport"/>
    <property type="evidence" value="ECO:0007669"/>
    <property type="project" value="InterPro"/>
</dbReference>
<evidence type="ECO:0000256" key="3">
    <source>
        <dbReference type="ARBA" id="ARBA00022475"/>
    </source>
</evidence>
<evidence type="ECO:0000313" key="10">
    <source>
        <dbReference type="EMBL" id="MBT1155324.1"/>
    </source>
</evidence>
<dbReference type="Proteomes" id="UP001138921">
    <property type="component" value="Unassembled WGS sequence"/>
</dbReference>
<keyword evidence="11" id="KW-1185">Reference proteome</keyword>
<gene>
    <name evidence="10" type="ORF">J1C56_06935</name>
</gene>
<evidence type="ECO:0000256" key="8">
    <source>
        <dbReference type="SAM" id="Phobius"/>
    </source>
</evidence>
<feature type="transmembrane region" description="Helical" evidence="8">
    <location>
        <begin position="258"/>
        <end position="278"/>
    </location>
</feature>
<evidence type="ECO:0000256" key="6">
    <source>
        <dbReference type="ARBA" id="ARBA00023136"/>
    </source>
</evidence>
<feature type="transmembrane region" description="Helical" evidence="8">
    <location>
        <begin position="320"/>
        <end position="341"/>
    </location>
</feature>
<feature type="transmembrane region" description="Helical" evidence="8">
    <location>
        <begin position="424"/>
        <end position="452"/>
    </location>
</feature>
<dbReference type="RefSeq" id="WP_214387319.1">
    <property type="nucleotide sequence ID" value="NZ_JAFLWW010000002.1"/>
</dbReference>
<keyword evidence="6 8" id="KW-0472">Membrane</keyword>
<protein>
    <submittedName>
        <fullName evidence="10">Na+/H+ antiporter subunit D</fullName>
    </submittedName>
</protein>
<comment type="similarity">
    <text evidence="2">Belongs to the CPA3 antiporters (TC 2.A.63) subunit D family.</text>
</comment>
<feature type="transmembrane region" description="Helical" evidence="8">
    <location>
        <begin position="290"/>
        <end position="313"/>
    </location>
</feature>
<dbReference type="InterPro" id="IPR003918">
    <property type="entry name" value="NADH_UbQ_OxRdtase"/>
</dbReference>
<feature type="domain" description="NADH:quinone oxidoreductase/Mrp antiporter transmembrane" evidence="9">
    <location>
        <begin position="148"/>
        <end position="437"/>
    </location>
</feature>
<keyword evidence="5 8" id="KW-1133">Transmembrane helix</keyword>
<dbReference type="EMBL" id="JAFLWW010000002">
    <property type="protein sequence ID" value="MBT1155324.1"/>
    <property type="molecule type" value="Genomic_DNA"/>
</dbReference>
<dbReference type="PRINTS" id="PR01437">
    <property type="entry name" value="NUOXDRDTASE4"/>
</dbReference>
<dbReference type="InterPro" id="IPR050586">
    <property type="entry name" value="CPA3_Na-H_Antiporter_D"/>
</dbReference>
<dbReference type="PANTHER" id="PTHR42703:SF1">
    <property type="entry name" value="NA(+)_H(+) ANTIPORTER SUBUNIT D1"/>
    <property type="match status" value="1"/>
</dbReference>
<dbReference type="AlphaFoldDB" id="A0A9X1A8R7"/>
<keyword evidence="4 7" id="KW-0812">Transmembrane</keyword>
<proteinExistence type="inferred from homology"/>
<evidence type="ECO:0000259" key="9">
    <source>
        <dbReference type="Pfam" id="PF00361"/>
    </source>
</evidence>
<feature type="transmembrane region" description="Helical" evidence="8">
    <location>
        <begin position="24"/>
        <end position="43"/>
    </location>
</feature>
<evidence type="ECO:0000256" key="2">
    <source>
        <dbReference type="ARBA" id="ARBA00005346"/>
    </source>
</evidence>
<feature type="transmembrane region" description="Helical" evidence="8">
    <location>
        <begin position="128"/>
        <end position="147"/>
    </location>
</feature>
<feature type="transmembrane region" description="Helical" evidence="8">
    <location>
        <begin position="93"/>
        <end position="116"/>
    </location>
</feature>
<organism evidence="10 11">
    <name type="scientific">Aminobacter anthyllidis</name>
    <dbReference type="NCBI Taxonomy" id="1035067"/>
    <lineage>
        <taxon>Bacteria</taxon>
        <taxon>Pseudomonadati</taxon>
        <taxon>Pseudomonadota</taxon>
        <taxon>Alphaproteobacteria</taxon>
        <taxon>Hyphomicrobiales</taxon>
        <taxon>Phyllobacteriaceae</taxon>
        <taxon>Aminobacter</taxon>
    </lineage>
</organism>
<evidence type="ECO:0000256" key="4">
    <source>
        <dbReference type="ARBA" id="ARBA00022692"/>
    </source>
</evidence>
<accession>A0A9X1A8R7</accession>
<reference evidence="10" key="1">
    <citation type="journal article" date="2021" name="Microorganisms">
        <title>Phylogenomic Reconstruction and Metabolic Potential of the Genus Aminobacter.</title>
        <authorList>
            <person name="Artuso I."/>
            <person name="Turrini P."/>
            <person name="Pirolo M."/>
            <person name="Lugli G.A."/>
            <person name="Ventura M."/>
            <person name="Visca P."/>
        </authorList>
    </citation>
    <scope>NUCLEOTIDE SEQUENCE</scope>
    <source>
        <strain evidence="10">LMG 26462</strain>
    </source>
</reference>
<dbReference type="GO" id="GO:0005886">
    <property type="term" value="C:plasma membrane"/>
    <property type="evidence" value="ECO:0007669"/>
    <property type="project" value="UniProtKB-SubCell"/>
</dbReference>
<feature type="transmembrane region" description="Helical" evidence="8">
    <location>
        <begin position="183"/>
        <end position="203"/>
    </location>
</feature>
<dbReference type="Pfam" id="PF00361">
    <property type="entry name" value="Proton_antipo_M"/>
    <property type="match status" value="1"/>
</dbReference>
<name>A0A9X1A8R7_9HYPH</name>
<feature type="transmembrane region" description="Helical" evidence="8">
    <location>
        <begin position="464"/>
        <end position="488"/>
    </location>
</feature>
<comment type="caution">
    <text evidence="10">The sequence shown here is derived from an EMBL/GenBank/DDBJ whole genome shotgun (WGS) entry which is preliminary data.</text>
</comment>
<feature type="transmembrane region" description="Helical" evidence="8">
    <location>
        <begin position="50"/>
        <end position="73"/>
    </location>
</feature>
<evidence type="ECO:0000256" key="5">
    <source>
        <dbReference type="ARBA" id="ARBA00022989"/>
    </source>
</evidence>
<evidence type="ECO:0000313" key="11">
    <source>
        <dbReference type="Proteomes" id="UP001138921"/>
    </source>
</evidence>
<dbReference type="InterPro" id="IPR001750">
    <property type="entry name" value="ND/Mrp_TM"/>
</dbReference>
<dbReference type="PANTHER" id="PTHR42703">
    <property type="entry name" value="NADH DEHYDROGENASE"/>
    <property type="match status" value="1"/>
</dbReference>
<evidence type="ECO:0000256" key="7">
    <source>
        <dbReference type="RuleBase" id="RU000320"/>
    </source>
</evidence>
<feature type="transmembrane region" description="Helical" evidence="8">
    <location>
        <begin position="347"/>
        <end position="368"/>
    </location>
</feature>
<evidence type="ECO:0000256" key="1">
    <source>
        <dbReference type="ARBA" id="ARBA00004651"/>
    </source>
</evidence>
<comment type="subcellular location">
    <subcellularLocation>
        <location evidence="1">Cell membrane</location>
        <topology evidence="1">Multi-pass membrane protein</topology>
    </subcellularLocation>
    <subcellularLocation>
        <location evidence="7">Membrane</location>
        <topology evidence="7">Multi-pass membrane protein</topology>
    </subcellularLocation>
</comment>
<feature type="transmembrane region" description="Helical" evidence="8">
    <location>
        <begin position="223"/>
        <end position="246"/>
    </location>
</feature>
<feature type="transmembrane region" description="Helical" evidence="8">
    <location>
        <begin position="153"/>
        <end position="171"/>
    </location>
</feature>
<sequence>MAVQGEVVDRTAAMIAGPIAAADWLVIAPVLLPIVAGAVLLMIRHNVRWHALLALVVLAAMAGTNGLLLRMVLDKGPVSMTMGSWLPPFGISFTVDALGAAFSLTASIVALVCCAYSVRDVDATGRRYGFYPFLMLMMAGVSGAFLTGDMFNLYVWFEVFLISSFGLLILGSEKAQIDGATKYAILNLVGTTLFLIATGYLYGTFGTLNMADLATKAGQIGEAAPLMTLATLYLLAFSMKAAAFPLNFWLPASYHTPPVITGALFGGLLTKVGIYALLRTLVMIFAAERLVLAGVIGWVAVATMLIGALGALAQSDIRRIAGFLVISGVGIMLAGIALGSSGGLSGAIFYALHSMLALSALYLLGGLMRQRGGSFSLHRLSGLYGASPILAGLAFIVSLAVAGLPPGSGLWPKVMLVRAALDVGAWQIAAAILLSGFLATIALGRVFILAFWRVEVSGDQTTTAGALSALGCTALVVLVLAMLAMGIAPEPFIRIATTAASGLLDASAYVHAVFPAGIGS</sequence>
<dbReference type="GO" id="GO:0008137">
    <property type="term" value="F:NADH dehydrogenase (ubiquinone) activity"/>
    <property type="evidence" value="ECO:0007669"/>
    <property type="project" value="InterPro"/>
</dbReference>
<keyword evidence="3" id="KW-1003">Cell membrane</keyword>
<dbReference type="NCBIfam" id="NF009306">
    <property type="entry name" value="PRK12663.1"/>
    <property type="match status" value="1"/>
</dbReference>